<accession>A0AAV7CNT9</accession>
<evidence type="ECO:0000313" key="1">
    <source>
        <dbReference type="EMBL" id="KAG8586251.1"/>
    </source>
</evidence>
<organism evidence="1 2">
    <name type="scientific">Engystomops pustulosus</name>
    <name type="common">Tungara frog</name>
    <name type="synonym">Physalaemus pustulosus</name>
    <dbReference type="NCBI Taxonomy" id="76066"/>
    <lineage>
        <taxon>Eukaryota</taxon>
        <taxon>Metazoa</taxon>
        <taxon>Chordata</taxon>
        <taxon>Craniata</taxon>
        <taxon>Vertebrata</taxon>
        <taxon>Euteleostomi</taxon>
        <taxon>Amphibia</taxon>
        <taxon>Batrachia</taxon>
        <taxon>Anura</taxon>
        <taxon>Neobatrachia</taxon>
        <taxon>Hyloidea</taxon>
        <taxon>Leptodactylidae</taxon>
        <taxon>Leiuperinae</taxon>
        <taxon>Engystomops</taxon>
    </lineage>
</organism>
<sequence length="111" mass="13003">MHILRADFLFLQETHRHVTNIRDRYYNSCFHSVNPETKSRGASIAVHMGLHHEIFYSTDGRLIFLKVRLWGQLLTLASLYLPNIDQIWAFCKILANLWEFGGGYHGTWRGL</sequence>
<dbReference type="EMBL" id="WNYA01000002">
    <property type="protein sequence ID" value="KAG8586251.1"/>
    <property type="molecule type" value="Genomic_DNA"/>
</dbReference>
<dbReference type="InterPro" id="IPR036691">
    <property type="entry name" value="Endo/exonu/phosph_ase_sf"/>
</dbReference>
<protein>
    <submittedName>
        <fullName evidence="1">Uncharacterized protein</fullName>
    </submittedName>
</protein>
<gene>
    <name evidence="1" type="ORF">GDO81_005314</name>
</gene>
<dbReference type="SUPFAM" id="SSF56219">
    <property type="entry name" value="DNase I-like"/>
    <property type="match status" value="1"/>
</dbReference>
<keyword evidence="2" id="KW-1185">Reference proteome</keyword>
<evidence type="ECO:0000313" key="2">
    <source>
        <dbReference type="Proteomes" id="UP000824782"/>
    </source>
</evidence>
<reference evidence="1" key="1">
    <citation type="thesis" date="2020" institute="ProQuest LLC" country="789 East Eisenhower Parkway, Ann Arbor, MI, USA">
        <title>Comparative Genomics and Chromosome Evolution.</title>
        <authorList>
            <person name="Mudd A.B."/>
        </authorList>
    </citation>
    <scope>NUCLEOTIDE SEQUENCE</scope>
    <source>
        <strain evidence="1">237g6f4</strain>
        <tissue evidence="1">Blood</tissue>
    </source>
</reference>
<name>A0AAV7CNT9_ENGPU</name>
<dbReference type="AlphaFoldDB" id="A0AAV7CNT9"/>
<dbReference type="Gene3D" id="3.60.10.10">
    <property type="entry name" value="Endonuclease/exonuclease/phosphatase"/>
    <property type="match status" value="1"/>
</dbReference>
<proteinExistence type="predicted"/>
<comment type="caution">
    <text evidence="1">The sequence shown here is derived from an EMBL/GenBank/DDBJ whole genome shotgun (WGS) entry which is preliminary data.</text>
</comment>
<dbReference type="Proteomes" id="UP000824782">
    <property type="component" value="Unassembled WGS sequence"/>
</dbReference>